<dbReference type="Proteomes" id="UP001244341">
    <property type="component" value="Chromosome 15b"/>
</dbReference>
<keyword evidence="4" id="KW-1185">Reference proteome</keyword>
<protein>
    <submittedName>
        <fullName evidence="3">Uncharacterized protein</fullName>
    </submittedName>
</protein>
<accession>A0ABY8UN81</accession>
<evidence type="ECO:0000313" key="3">
    <source>
        <dbReference type="EMBL" id="WIA22707.1"/>
    </source>
</evidence>
<name>A0ABY8UN81_TETOB</name>
<evidence type="ECO:0000256" key="2">
    <source>
        <dbReference type="SAM" id="MobiDB-lite"/>
    </source>
</evidence>
<reference evidence="3 4" key="1">
    <citation type="submission" date="2023-05" db="EMBL/GenBank/DDBJ databases">
        <title>A 100% complete, gapless, phased diploid assembly of the Scenedesmus obliquus UTEX 3031 genome.</title>
        <authorList>
            <person name="Biondi T.C."/>
            <person name="Hanschen E.R."/>
            <person name="Kwon T."/>
            <person name="Eng W."/>
            <person name="Kruse C.P.S."/>
            <person name="Koehler S.I."/>
            <person name="Kunde Y."/>
            <person name="Gleasner C.D."/>
            <person name="You Mak K.T."/>
            <person name="Polle J."/>
            <person name="Hovde B.T."/>
            <person name="Starkenburg S.R."/>
        </authorList>
    </citation>
    <scope>NUCLEOTIDE SEQUENCE [LARGE SCALE GENOMIC DNA]</scope>
    <source>
        <strain evidence="3 4">DOE0152z</strain>
    </source>
</reference>
<evidence type="ECO:0000256" key="1">
    <source>
        <dbReference type="SAM" id="Coils"/>
    </source>
</evidence>
<keyword evidence="1" id="KW-0175">Coiled coil</keyword>
<evidence type="ECO:0000313" key="4">
    <source>
        <dbReference type="Proteomes" id="UP001244341"/>
    </source>
</evidence>
<organism evidence="3 4">
    <name type="scientific">Tetradesmus obliquus</name>
    <name type="common">Green alga</name>
    <name type="synonym">Acutodesmus obliquus</name>
    <dbReference type="NCBI Taxonomy" id="3088"/>
    <lineage>
        <taxon>Eukaryota</taxon>
        <taxon>Viridiplantae</taxon>
        <taxon>Chlorophyta</taxon>
        <taxon>core chlorophytes</taxon>
        <taxon>Chlorophyceae</taxon>
        <taxon>CS clade</taxon>
        <taxon>Sphaeropleales</taxon>
        <taxon>Scenedesmaceae</taxon>
        <taxon>Tetradesmus</taxon>
    </lineage>
</organism>
<gene>
    <name evidence="3" type="ORF">OEZ85_001114</name>
</gene>
<proteinExistence type="predicted"/>
<dbReference type="EMBL" id="CP126222">
    <property type="protein sequence ID" value="WIA22707.1"/>
    <property type="molecule type" value="Genomic_DNA"/>
</dbReference>
<feature type="coiled-coil region" evidence="1">
    <location>
        <begin position="70"/>
        <end position="104"/>
    </location>
</feature>
<sequence length="265" mass="28125">MQWLVVERATALAAQEALLSKALGVPSLLEVAAASSSDSSSKDDISVIQQGLDMLHAYLHACSKAKLAGLEQLQMFVRQLEQDVQHSLQEMQQQEQQQQQQQQQQLAGLPEEGGVDDLLCEEEAQQQQRHGVSGAADSWQESSEARLQDSPFMRERLATTATAKQQAAASTGAAHANEDIIKKRLFFSKATSSGTTAAAAAAAAAASAGGDGCDAATGRMADQDSAVLVTPVLTCSSAKKSQQGLVARLLLRCFQPSSNSPRCKE</sequence>
<feature type="region of interest" description="Disordered" evidence="2">
    <location>
        <begin position="123"/>
        <end position="148"/>
    </location>
</feature>